<protein>
    <submittedName>
        <fullName evidence="6">21903_t:CDS:1</fullName>
    </submittedName>
</protein>
<dbReference type="GO" id="GO:0008270">
    <property type="term" value="F:zinc ion binding"/>
    <property type="evidence" value="ECO:0007669"/>
    <property type="project" value="UniProtKB-KW"/>
</dbReference>
<keyword evidence="3" id="KW-0863">Zinc-finger</keyword>
<evidence type="ECO:0000256" key="5">
    <source>
        <dbReference type="ARBA" id="ARBA00023242"/>
    </source>
</evidence>
<dbReference type="EMBL" id="CAJVQA010000974">
    <property type="protein sequence ID" value="CAG8498021.1"/>
    <property type="molecule type" value="Genomic_DNA"/>
</dbReference>
<evidence type="ECO:0000313" key="7">
    <source>
        <dbReference type="Proteomes" id="UP000789759"/>
    </source>
</evidence>
<organism evidence="6 7">
    <name type="scientific">Cetraspora pellucida</name>
    <dbReference type="NCBI Taxonomy" id="1433469"/>
    <lineage>
        <taxon>Eukaryota</taxon>
        <taxon>Fungi</taxon>
        <taxon>Fungi incertae sedis</taxon>
        <taxon>Mucoromycota</taxon>
        <taxon>Glomeromycotina</taxon>
        <taxon>Glomeromycetes</taxon>
        <taxon>Diversisporales</taxon>
        <taxon>Gigasporaceae</taxon>
        <taxon>Cetraspora</taxon>
    </lineage>
</organism>
<dbReference type="PANTHER" id="PTHR46481">
    <property type="entry name" value="ZINC FINGER BED DOMAIN-CONTAINING PROTEIN 4"/>
    <property type="match status" value="1"/>
</dbReference>
<evidence type="ECO:0000256" key="1">
    <source>
        <dbReference type="ARBA" id="ARBA00004123"/>
    </source>
</evidence>
<keyword evidence="2" id="KW-0479">Metal-binding</keyword>
<keyword evidence="4" id="KW-0862">Zinc</keyword>
<comment type="subcellular location">
    <subcellularLocation>
        <location evidence="1">Nucleus</location>
    </subcellularLocation>
</comment>
<dbReference type="Proteomes" id="UP000789759">
    <property type="component" value="Unassembled WGS sequence"/>
</dbReference>
<dbReference type="AlphaFoldDB" id="A0A9N8ZJP0"/>
<gene>
    <name evidence="6" type="ORF">CPELLU_LOCUS2311</name>
</gene>
<name>A0A9N8ZJP0_9GLOM</name>
<dbReference type="GO" id="GO:0005634">
    <property type="term" value="C:nucleus"/>
    <property type="evidence" value="ECO:0007669"/>
    <property type="project" value="UniProtKB-SubCell"/>
</dbReference>
<accession>A0A9N8ZJP0</accession>
<evidence type="ECO:0000256" key="3">
    <source>
        <dbReference type="ARBA" id="ARBA00022771"/>
    </source>
</evidence>
<keyword evidence="7" id="KW-1185">Reference proteome</keyword>
<evidence type="ECO:0000256" key="2">
    <source>
        <dbReference type="ARBA" id="ARBA00022723"/>
    </source>
</evidence>
<evidence type="ECO:0000256" key="4">
    <source>
        <dbReference type="ARBA" id="ARBA00022833"/>
    </source>
</evidence>
<dbReference type="SUPFAM" id="SSF53098">
    <property type="entry name" value="Ribonuclease H-like"/>
    <property type="match status" value="1"/>
</dbReference>
<evidence type="ECO:0000313" key="6">
    <source>
        <dbReference type="EMBL" id="CAG8498021.1"/>
    </source>
</evidence>
<dbReference type="OrthoDB" id="3560146at2759"/>
<reference evidence="6" key="1">
    <citation type="submission" date="2021-06" db="EMBL/GenBank/DDBJ databases">
        <authorList>
            <person name="Kallberg Y."/>
            <person name="Tangrot J."/>
            <person name="Rosling A."/>
        </authorList>
    </citation>
    <scope>NUCLEOTIDE SEQUENCE</scope>
    <source>
        <strain evidence="6">FL966</strain>
    </source>
</reference>
<sequence length="494" mass="57129">MEITNSIELEDDAISSEELYDLSDMEDVVTNEDQDELPSLSSITPSDSISQVNSCLTSPLQLEYSRLHSLNDQKEQDFCLLVWVVCHQQPFTVVVNVHFRNFVYKLDPRYKIPNQTKIKNIIMSEFDLCREQIKNDLKQVRGKIAFTLDLWSNINNEAFMRVTIHFLNIKWKLEHFLLDIIPLNKRHTASNLLNKFTYLLNEFSLNEKIIGLTTDNESAMTVLGRELGEKLIHEFHNNKFGHYRCAAHIINLSVKQGLELIDTSINKVRNLMSKIKNSIVLCDELRSLCDVKNITYLAPEIDVETQWNSTFYMLTKFKKIKTTIKMLIANHDELVEIFPNSDDSQHIDDTLILLDPMEKATKLLSAASYPTMGEMAASIFQKIESYWELIDEKCTISTILDPRYKLSDFEDEKQITAINTIQNVFHTYLQLNHNTTTTTSSISNSQAPQNLHEYFAHLNNHNQNYLLKPLNSELDRYLQLVEDIGIDPLTSHNS</sequence>
<dbReference type="InterPro" id="IPR012337">
    <property type="entry name" value="RNaseH-like_sf"/>
</dbReference>
<dbReference type="InterPro" id="IPR052035">
    <property type="entry name" value="ZnF_BED_domain_contain"/>
</dbReference>
<comment type="caution">
    <text evidence="6">The sequence shown here is derived from an EMBL/GenBank/DDBJ whole genome shotgun (WGS) entry which is preliminary data.</text>
</comment>
<keyword evidence="5" id="KW-0539">Nucleus</keyword>
<proteinExistence type="predicted"/>
<dbReference type="PANTHER" id="PTHR46481:SF10">
    <property type="entry name" value="ZINC FINGER BED DOMAIN-CONTAINING PROTEIN 39"/>
    <property type="match status" value="1"/>
</dbReference>
<dbReference type="SUPFAM" id="SSF140996">
    <property type="entry name" value="Hermes dimerisation domain"/>
    <property type="match status" value="1"/>
</dbReference>